<feature type="compositionally biased region" description="Polar residues" evidence="1">
    <location>
        <begin position="140"/>
        <end position="155"/>
    </location>
</feature>
<feature type="compositionally biased region" description="Polar residues" evidence="1">
    <location>
        <begin position="166"/>
        <end position="192"/>
    </location>
</feature>
<feature type="region of interest" description="Disordered" evidence="1">
    <location>
        <begin position="84"/>
        <end position="391"/>
    </location>
</feature>
<feature type="compositionally biased region" description="Low complexity" evidence="1">
    <location>
        <begin position="203"/>
        <end position="231"/>
    </location>
</feature>
<feature type="region of interest" description="Disordered" evidence="1">
    <location>
        <begin position="431"/>
        <end position="490"/>
    </location>
</feature>
<gene>
    <name evidence="2" type="ORF">FGG08_001249</name>
</gene>
<feature type="compositionally biased region" description="Polar residues" evidence="1">
    <location>
        <begin position="347"/>
        <end position="362"/>
    </location>
</feature>
<evidence type="ECO:0000313" key="2">
    <source>
        <dbReference type="EMBL" id="KAH0544600.1"/>
    </source>
</evidence>
<feature type="compositionally biased region" description="Basic and acidic residues" evidence="1">
    <location>
        <begin position="476"/>
        <end position="489"/>
    </location>
</feature>
<feature type="compositionally biased region" description="Basic and acidic residues" evidence="1">
    <location>
        <begin position="446"/>
        <end position="460"/>
    </location>
</feature>
<dbReference type="Proteomes" id="UP000698800">
    <property type="component" value="Unassembled WGS sequence"/>
</dbReference>
<evidence type="ECO:0000313" key="3">
    <source>
        <dbReference type="Proteomes" id="UP000698800"/>
    </source>
</evidence>
<feature type="compositionally biased region" description="Basic and acidic residues" evidence="1">
    <location>
        <begin position="270"/>
        <end position="282"/>
    </location>
</feature>
<evidence type="ECO:0000256" key="1">
    <source>
        <dbReference type="SAM" id="MobiDB-lite"/>
    </source>
</evidence>
<feature type="compositionally biased region" description="Pro residues" evidence="1">
    <location>
        <begin position="36"/>
        <end position="48"/>
    </location>
</feature>
<protein>
    <submittedName>
        <fullName evidence="2">Uncharacterized protein</fullName>
    </submittedName>
</protein>
<dbReference type="EMBL" id="JAGHQL010000016">
    <property type="protein sequence ID" value="KAH0544600.1"/>
    <property type="molecule type" value="Genomic_DNA"/>
</dbReference>
<keyword evidence="3" id="KW-1185">Reference proteome</keyword>
<comment type="caution">
    <text evidence="2">The sequence shown here is derived from an EMBL/GenBank/DDBJ whole genome shotgun (WGS) entry which is preliminary data.</text>
</comment>
<accession>A0A9P8IBF0</accession>
<organism evidence="2 3">
    <name type="scientific">Glutinoglossum americanum</name>
    <dbReference type="NCBI Taxonomy" id="1670608"/>
    <lineage>
        <taxon>Eukaryota</taxon>
        <taxon>Fungi</taxon>
        <taxon>Dikarya</taxon>
        <taxon>Ascomycota</taxon>
        <taxon>Pezizomycotina</taxon>
        <taxon>Geoglossomycetes</taxon>
        <taxon>Geoglossales</taxon>
        <taxon>Geoglossaceae</taxon>
        <taxon>Glutinoglossum</taxon>
    </lineage>
</organism>
<dbReference type="OrthoDB" id="5430532at2759"/>
<dbReference type="AlphaFoldDB" id="A0A9P8IBF0"/>
<feature type="region of interest" description="Disordered" evidence="1">
    <location>
        <begin position="1"/>
        <end position="53"/>
    </location>
</feature>
<reference evidence="2" key="1">
    <citation type="submission" date="2021-03" db="EMBL/GenBank/DDBJ databases">
        <title>Comparative genomics and phylogenomic investigation of the class Geoglossomycetes provide insights into ecological specialization and systematics.</title>
        <authorList>
            <person name="Melie T."/>
            <person name="Pirro S."/>
            <person name="Miller A.N."/>
            <person name="Quandt A."/>
        </authorList>
    </citation>
    <scope>NUCLEOTIDE SEQUENCE</scope>
    <source>
        <strain evidence="2">GBOQ0MN5Z8</strain>
    </source>
</reference>
<proteinExistence type="predicted"/>
<name>A0A9P8IBF0_9PEZI</name>
<sequence>MFTDIFLQKVPEPGSLKPVSINTPQPSPGSSSLYVPPSPLLGRPPPLSPETEKELREACAEILKNFKPSGYEFMFQPQPAPRRVCIRAPIHKPADKEKPGPEPQTPLVKKRPSGIFPMFRRGSTASEAVGVSQGPAYQHVPSNAATSFAKTTTVRKPSVSGRRASSDQSNDARTLARANSNVARQVGRNTSRARPRTASGALDSNSNSSSTTRSTTTWDRTDASRSTSATTVGSHSHSPTEEYASPPEGKHSVSDNSGADAAAAVWMARELSKRRSETERPPSRSSRVLNYLRPRPSMESIRGLQVEDPSPGITWWTGNAAPKSPEPRTSNPPESVDLNRALPPLPSLSTWNSNTTAQSHTPPSLGPGGKGGKGVHIAQLMRGSSSVKKPSVTVVDQMGVERVISRSEEKQREKDLRRLVEEKMKGGSIVSPAVSPKLVKARQKSAKAEEQQRRKEDATRLRPRPATASGIYPIEKQPEADGGSREKKMNGLRRQLSKLSLGGMFVGRQRNAGRNAYGKMIEEESMRYNEKAAIRV</sequence>